<evidence type="ECO:0000313" key="2">
    <source>
        <dbReference type="Proteomes" id="UP000299102"/>
    </source>
</evidence>
<reference evidence="1 2" key="1">
    <citation type="journal article" date="2019" name="Commun. Biol.">
        <title>The bagworm genome reveals a unique fibroin gene that provides high tensile strength.</title>
        <authorList>
            <person name="Kono N."/>
            <person name="Nakamura H."/>
            <person name="Ohtoshi R."/>
            <person name="Tomita M."/>
            <person name="Numata K."/>
            <person name="Arakawa K."/>
        </authorList>
    </citation>
    <scope>NUCLEOTIDE SEQUENCE [LARGE SCALE GENOMIC DNA]</scope>
</reference>
<gene>
    <name evidence="1" type="ORF">EVAR_58789_1</name>
</gene>
<sequence length="94" mass="11068">MDFVTILNKISQNPFNRNEDKWTEEWNTSSTIKSRTNSFGEHLNLHFELYNKTAESHPNKVKARKIKQNARSVMEIENLKRGHLPSGWEQQEAL</sequence>
<evidence type="ECO:0000313" key="1">
    <source>
        <dbReference type="EMBL" id="GBP75508.1"/>
    </source>
</evidence>
<organism evidence="1 2">
    <name type="scientific">Eumeta variegata</name>
    <name type="common">Bagworm moth</name>
    <name type="synonym">Eumeta japonica</name>
    <dbReference type="NCBI Taxonomy" id="151549"/>
    <lineage>
        <taxon>Eukaryota</taxon>
        <taxon>Metazoa</taxon>
        <taxon>Ecdysozoa</taxon>
        <taxon>Arthropoda</taxon>
        <taxon>Hexapoda</taxon>
        <taxon>Insecta</taxon>
        <taxon>Pterygota</taxon>
        <taxon>Neoptera</taxon>
        <taxon>Endopterygota</taxon>
        <taxon>Lepidoptera</taxon>
        <taxon>Glossata</taxon>
        <taxon>Ditrysia</taxon>
        <taxon>Tineoidea</taxon>
        <taxon>Psychidae</taxon>
        <taxon>Oiketicinae</taxon>
        <taxon>Eumeta</taxon>
    </lineage>
</organism>
<dbReference type="AlphaFoldDB" id="A0A4C1YHF1"/>
<proteinExistence type="predicted"/>
<dbReference type="EMBL" id="BGZK01001251">
    <property type="protein sequence ID" value="GBP75508.1"/>
    <property type="molecule type" value="Genomic_DNA"/>
</dbReference>
<comment type="caution">
    <text evidence="1">The sequence shown here is derived from an EMBL/GenBank/DDBJ whole genome shotgun (WGS) entry which is preliminary data.</text>
</comment>
<accession>A0A4C1YHF1</accession>
<protein>
    <submittedName>
        <fullName evidence="1">Uncharacterized protein</fullName>
    </submittedName>
</protein>
<dbReference type="Proteomes" id="UP000299102">
    <property type="component" value="Unassembled WGS sequence"/>
</dbReference>
<keyword evidence="2" id="KW-1185">Reference proteome</keyword>
<name>A0A4C1YHF1_EUMVA</name>